<name>A0A183C2L6_GLOPA</name>
<reference evidence="3" key="2">
    <citation type="submission" date="2016-06" db="UniProtKB">
        <authorList>
            <consortium name="WormBaseParasite"/>
        </authorList>
    </citation>
    <scope>IDENTIFICATION</scope>
</reference>
<accession>A0A183C2L6</accession>
<evidence type="ECO:0000256" key="1">
    <source>
        <dbReference type="SAM" id="Coils"/>
    </source>
</evidence>
<proteinExistence type="predicted"/>
<feature type="coiled-coil region" evidence="1">
    <location>
        <begin position="1"/>
        <end position="65"/>
    </location>
</feature>
<protein>
    <submittedName>
        <fullName evidence="3">Dynactin subunit 1</fullName>
    </submittedName>
</protein>
<keyword evidence="1" id="KW-0175">Coiled coil</keyword>
<dbReference type="WBParaSite" id="GPLIN_000711000">
    <property type="protein sequence ID" value="GPLIN_000711000"/>
    <property type="gene ID" value="GPLIN_000711000"/>
</dbReference>
<keyword evidence="2" id="KW-1185">Reference proteome</keyword>
<evidence type="ECO:0000313" key="3">
    <source>
        <dbReference type="WBParaSite" id="GPLIN_000711000"/>
    </source>
</evidence>
<evidence type="ECO:0000313" key="2">
    <source>
        <dbReference type="Proteomes" id="UP000050741"/>
    </source>
</evidence>
<reference evidence="2" key="1">
    <citation type="submission" date="2014-05" db="EMBL/GenBank/DDBJ databases">
        <title>The genome and life-stage specific transcriptomes of Globodera pallida elucidate key aspects of plant parasitism by a cyst nematode.</title>
        <authorList>
            <person name="Cotton J.A."/>
            <person name="Lilley C.J."/>
            <person name="Jones L.M."/>
            <person name="Kikuchi T."/>
            <person name="Reid A.J."/>
            <person name="Thorpe P."/>
            <person name="Tsai I.J."/>
            <person name="Beasley H."/>
            <person name="Blok V."/>
            <person name="Cock P.J.A."/>
            <person name="Van den Akker S.E."/>
            <person name="Holroyd N."/>
            <person name="Hunt M."/>
            <person name="Mantelin S."/>
            <person name="Naghra H."/>
            <person name="Pain A."/>
            <person name="Palomares-Rius J.E."/>
            <person name="Zarowiecki M."/>
            <person name="Berriman M."/>
            <person name="Jones J.T."/>
            <person name="Urwin P.E."/>
        </authorList>
    </citation>
    <scope>NUCLEOTIDE SEQUENCE [LARGE SCALE GENOMIC DNA]</scope>
    <source>
        <strain evidence="2">Lindley</strain>
    </source>
</reference>
<dbReference type="Proteomes" id="UP000050741">
    <property type="component" value="Unassembled WGS sequence"/>
</dbReference>
<organism evidence="2 3">
    <name type="scientific">Globodera pallida</name>
    <name type="common">Potato cyst nematode worm</name>
    <name type="synonym">Heterodera pallida</name>
    <dbReference type="NCBI Taxonomy" id="36090"/>
    <lineage>
        <taxon>Eukaryota</taxon>
        <taxon>Metazoa</taxon>
        <taxon>Ecdysozoa</taxon>
        <taxon>Nematoda</taxon>
        <taxon>Chromadorea</taxon>
        <taxon>Rhabditida</taxon>
        <taxon>Tylenchina</taxon>
        <taxon>Tylenchomorpha</taxon>
        <taxon>Tylenchoidea</taxon>
        <taxon>Heteroderidae</taxon>
        <taxon>Heteroderinae</taxon>
        <taxon>Globodera</taxon>
    </lineage>
</organism>
<dbReference type="AlphaFoldDB" id="A0A183C2L6"/>
<sequence length="183" mass="21448">MELEMKNMKQYTEELKEVKQLKEELKNTKESVGKQLEQMEEWKRIAKLELENKAFRVELEQQKLLNAHKDLTTAIKLNMEELKQQQNQKETIGKIFTRDRTSDNFLQMIGGGLEEQHTQKIGDQQQEELLDEMNESLKSAQTMVVDGLDQLNMEMKSDQKALLQRLDGLEKKQTANSEQQKAH</sequence>